<evidence type="ECO:0000313" key="1">
    <source>
        <dbReference type="EMBL" id="SDJ90735.1"/>
    </source>
</evidence>
<dbReference type="RefSeq" id="WP_091509805.1">
    <property type="nucleotide sequence ID" value="NZ_FNFH01000002.1"/>
</dbReference>
<proteinExistence type="predicted"/>
<dbReference type="EMBL" id="FNFH01000002">
    <property type="protein sequence ID" value="SDJ90735.1"/>
    <property type="molecule type" value="Genomic_DNA"/>
</dbReference>
<gene>
    <name evidence="1" type="ORF">SAMN05216212_1124</name>
</gene>
<reference evidence="2" key="1">
    <citation type="submission" date="2016-10" db="EMBL/GenBank/DDBJ databases">
        <authorList>
            <person name="Varghese N."/>
            <person name="Submissions S."/>
        </authorList>
    </citation>
    <scope>NUCLEOTIDE SEQUENCE [LARGE SCALE GENOMIC DNA]</scope>
    <source>
        <strain evidence="2">CGMCC 1.10658</strain>
    </source>
</reference>
<name>A0A1G8XLF8_9GAMM</name>
<dbReference type="OrthoDB" id="6238348at2"/>
<dbReference type="STRING" id="658219.SAMN05216212_1124"/>
<accession>A0A1G8XLF8</accession>
<protein>
    <submittedName>
        <fullName evidence="1">Uncharacterized protein</fullName>
    </submittedName>
</protein>
<evidence type="ECO:0000313" key="2">
    <source>
        <dbReference type="Proteomes" id="UP000199305"/>
    </source>
</evidence>
<dbReference type="Proteomes" id="UP000199305">
    <property type="component" value="Unassembled WGS sequence"/>
</dbReference>
<keyword evidence="2" id="KW-1185">Reference proteome</keyword>
<organism evidence="1 2">
    <name type="scientific">Microbulbifer yueqingensis</name>
    <dbReference type="NCBI Taxonomy" id="658219"/>
    <lineage>
        <taxon>Bacteria</taxon>
        <taxon>Pseudomonadati</taxon>
        <taxon>Pseudomonadota</taxon>
        <taxon>Gammaproteobacteria</taxon>
        <taxon>Cellvibrionales</taxon>
        <taxon>Microbulbiferaceae</taxon>
        <taxon>Microbulbifer</taxon>
    </lineage>
</organism>
<sequence>MESSRKPDTATAMRALISEARRALPFHLPAAQLCAGPCQGCPKKLLEFIDGELFDWTERLDQGEIPTLGDVSTLGKRCRKIHAVIAKNGLIQPD</sequence>
<dbReference type="AlphaFoldDB" id="A0A1G8XLF8"/>